<reference evidence="2" key="1">
    <citation type="submission" date="2023-06" db="EMBL/GenBank/DDBJ databases">
        <title>Identification and characterization of horizontal gene transfer across gut microbiota members of farm animals based on homology search.</title>
        <authorList>
            <person name="Zeman M."/>
            <person name="Kubasova T."/>
            <person name="Jahodarova E."/>
            <person name="Nykrynova M."/>
            <person name="Rychlik I."/>
        </authorList>
    </citation>
    <scope>NUCLEOTIDE SEQUENCE [LARGE SCALE GENOMIC DNA]</scope>
    <source>
        <strain evidence="2">ET341</strain>
    </source>
</reference>
<protein>
    <submittedName>
        <fullName evidence="1">Uncharacterized protein</fullName>
    </submittedName>
</protein>
<evidence type="ECO:0000313" key="1">
    <source>
        <dbReference type="EMBL" id="MDM8195551.1"/>
    </source>
</evidence>
<evidence type="ECO:0000313" key="2">
    <source>
        <dbReference type="Proteomes" id="UP001529275"/>
    </source>
</evidence>
<accession>A0ABT7UHD1</accession>
<comment type="caution">
    <text evidence="1">The sequence shown here is derived from an EMBL/GenBank/DDBJ whole genome shotgun (WGS) entry which is preliminary data.</text>
</comment>
<keyword evidence="2" id="KW-1185">Reference proteome</keyword>
<organism evidence="1 2">
    <name type="scientific">Massilimicrobiota timonensis</name>
    <dbReference type="NCBI Taxonomy" id="1776392"/>
    <lineage>
        <taxon>Bacteria</taxon>
        <taxon>Bacillati</taxon>
        <taxon>Bacillota</taxon>
        <taxon>Erysipelotrichia</taxon>
        <taxon>Erysipelotrichales</taxon>
        <taxon>Erysipelotrichaceae</taxon>
        <taxon>Massilimicrobiota</taxon>
    </lineage>
</organism>
<dbReference type="Proteomes" id="UP001529275">
    <property type="component" value="Unassembled WGS sequence"/>
</dbReference>
<sequence length="139" mass="16319">MGDIVILNEAEVQIGLSFILQSVLKKYDVVLQEMNLKIKEDHLLLTSVVLYNQYHVDVLCEFNLKYENQHFVFENIQGKVEYLFLQFPIMSFLKSFLQDSHIIWKDNQIQYEIDLPIESLNLEDGQLQVILKNNQSVSP</sequence>
<name>A0ABT7UHD1_9FIRM</name>
<proteinExistence type="predicted"/>
<dbReference type="EMBL" id="JAUDCK010000010">
    <property type="protein sequence ID" value="MDM8195551.1"/>
    <property type="molecule type" value="Genomic_DNA"/>
</dbReference>
<gene>
    <name evidence="1" type="ORF">QUV98_04350</name>
</gene>